<dbReference type="AlphaFoldDB" id="A0A0N7JDF9"/>
<dbReference type="Proteomes" id="UP000058613">
    <property type="component" value="Chromosome"/>
</dbReference>
<evidence type="ECO:0000313" key="4">
    <source>
        <dbReference type="Proteomes" id="UP000196694"/>
    </source>
</evidence>
<protein>
    <submittedName>
        <fullName evidence="1">Uncharacterized protein</fullName>
    </submittedName>
</protein>
<dbReference type="STRING" id="1273541.Pyrde_2038"/>
<reference evidence="1 3" key="1">
    <citation type="submission" date="2015-10" db="EMBL/GenBank/DDBJ databases">
        <title>Complete genome sequence of hyperthermophilic archaeon Pyrodictium delaneyi Su06.</title>
        <authorList>
            <person name="Jung J.-H."/>
            <person name="Lin J."/>
            <person name="Holden J.F."/>
            <person name="Park C.-S."/>
        </authorList>
    </citation>
    <scope>NUCLEOTIDE SEQUENCE [LARGE SCALE GENOMIC DNA]</scope>
    <source>
        <strain evidence="1 3">Su06</strain>
    </source>
</reference>
<organism evidence="1 3">
    <name type="scientific">Pyrodictium delaneyi</name>
    <dbReference type="NCBI Taxonomy" id="1273541"/>
    <lineage>
        <taxon>Archaea</taxon>
        <taxon>Thermoproteota</taxon>
        <taxon>Thermoprotei</taxon>
        <taxon>Desulfurococcales</taxon>
        <taxon>Pyrodictiaceae</taxon>
        <taxon>Pyrodictium</taxon>
    </lineage>
</organism>
<dbReference type="RefSeq" id="WP_055410513.1">
    <property type="nucleotide sequence ID" value="NZ_CP013011.1"/>
</dbReference>
<sequence>MCKKRLKAYISIENTRLPLEAYYHPEGCMKAKQPHLDLPCIEPLCSLTVKRGFTLMCRNLGNCIELTEPITGITVTICLEAGEPLCRKSVYIMRTRSKKIYISPIIVRTEH</sequence>
<evidence type="ECO:0000313" key="1">
    <source>
        <dbReference type="EMBL" id="ALL02081.1"/>
    </source>
</evidence>
<reference evidence="2 4" key="2">
    <citation type="submission" date="2017-05" db="EMBL/GenBank/DDBJ databases">
        <title>The draft genome of the hyperthermophilic archaeon 'Pyrodictium delaneyi strain Hulk', an iron and nitrate reducer, reveals the capacity for sulfate reduction.</title>
        <authorList>
            <person name="Demey L.M."/>
            <person name="Miller C."/>
            <person name="Manzella M."/>
            <person name="Reguera G."/>
            <person name="Kashefi K."/>
        </authorList>
    </citation>
    <scope>NUCLEOTIDE SEQUENCE [LARGE SCALE GENOMIC DNA]</scope>
    <source>
        <strain evidence="2 4">Hulk</strain>
    </source>
</reference>
<accession>A0A0N7JDF9</accession>
<evidence type="ECO:0000313" key="2">
    <source>
        <dbReference type="EMBL" id="OWJ54765.1"/>
    </source>
</evidence>
<dbReference type="KEGG" id="pdl:Pyrde_2038"/>
<name>A0A0N7JDF9_9CREN</name>
<gene>
    <name evidence="2" type="ORF">Pdsh_03310</name>
    <name evidence="1" type="ORF">Pyrde_2038</name>
</gene>
<dbReference type="EMBL" id="CP013011">
    <property type="protein sequence ID" value="ALL02081.1"/>
    <property type="molecule type" value="Genomic_DNA"/>
</dbReference>
<dbReference type="Proteomes" id="UP000196694">
    <property type="component" value="Unassembled WGS sequence"/>
</dbReference>
<evidence type="ECO:0000313" key="3">
    <source>
        <dbReference type="Proteomes" id="UP000058613"/>
    </source>
</evidence>
<proteinExistence type="predicted"/>
<dbReference type="EMBL" id="NCQP01000002">
    <property type="protein sequence ID" value="OWJ54765.1"/>
    <property type="molecule type" value="Genomic_DNA"/>
</dbReference>
<dbReference type="GeneID" id="26100379"/>
<dbReference type="OrthoDB" id="21364at2157"/>
<keyword evidence="4" id="KW-1185">Reference proteome</keyword>